<comment type="similarity">
    <text evidence="1">Belongs to the HyuE racemase family.</text>
</comment>
<dbReference type="EMBL" id="LQZT01000001">
    <property type="protein sequence ID" value="OCW59607.1"/>
    <property type="molecule type" value="Genomic_DNA"/>
</dbReference>
<keyword evidence="8" id="KW-1185">Reference proteome</keyword>
<gene>
    <name evidence="7" type="ORF">AWJ14_11435</name>
</gene>
<evidence type="ECO:0000256" key="1">
    <source>
        <dbReference type="ARBA" id="ARBA00038414"/>
    </source>
</evidence>
<dbReference type="InterPro" id="IPR052186">
    <property type="entry name" value="Hydantoin_racemase-like"/>
</dbReference>
<dbReference type="PANTHER" id="PTHR28047:SF5">
    <property type="entry name" value="PROTEIN DCG1"/>
    <property type="match status" value="1"/>
</dbReference>
<dbReference type="GO" id="GO:0047661">
    <property type="term" value="F:amino-acid racemase activity"/>
    <property type="evidence" value="ECO:0007669"/>
    <property type="project" value="InterPro"/>
</dbReference>
<evidence type="ECO:0000256" key="3">
    <source>
        <dbReference type="ARBA" id="ARBA00066406"/>
    </source>
</evidence>
<name>A0A1C1Z1P5_9HYPH</name>
<comment type="caution">
    <text evidence="7">The sequence shown here is derived from an EMBL/GenBank/DDBJ whole genome shotgun (WGS) entry which is preliminary data.</text>
</comment>
<protein>
    <recommendedName>
        <fullName evidence="4">Hydantoin racemase</fullName>
        <ecNumber evidence="3">5.1.99.5</ecNumber>
    </recommendedName>
</protein>
<evidence type="ECO:0000313" key="8">
    <source>
        <dbReference type="Proteomes" id="UP000094795"/>
    </source>
</evidence>
<dbReference type="OrthoDB" id="9791723at2"/>
<comment type="catalytic activity">
    <reaction evidence="5">
        <text>D-5-benzylhydantoin = L-5-benzylhydantoin</text>
        <dbReference type="Rhea" id="RHEA:83991"/>
        <dbReference type="ChEBI" id="CHEBI:176864"/>
        <dbReference type="ChEBI" id="CHEBI:233540"/>
    </reaction>
</comment>
<organism evidence="7 8">
    <name type="scientific">Hoeflea olei</name>
    <dbReference type="NCBI Taxonomy" id="1480615"/>
    <lineage>
        <taxon>Bacteria</taxon>
        <taxon>Pseudomonadati</taxon>
        <taxon>Pseudomonadota</taxon>
        <taxon>Alphaproteobacteria</taxon>
        <taxon>Hyphomicrobiales</taxon>
        <taxon>Rhizobiaceae</taxon>
        <taxon>Hoeflea</taxon>
    </lineage>
</organism>
<evidence type="ECO:0000256" key="4">
    <source>
        <dbReference type="ARBA" id="ARBA00067972"/>
    </source>
</evidence>
<proteinExistence type="inferred from homology"/>
<dbReference type="Proteomes" id="UP000094795">
    <property type="component" value="Unassembled WGS sequence"/>
</dbReference>
<dbReference type="PANTHER" id="PTHR28047">
    <property type="entry name" value="PROTEIN DCG1"/>
    <property type="match status" value="1"/>
</dbReference>
<dbReference type="Pfam" id="PF01177">
    <property type="entry name" value="Asp_Glu_race"/>
    <property type="match status" value="1"/>
</dbReference>
<comment type="catalytic activity">
    <reaction evidence="6">
        <text>D-5-isobutylhydantoin = L-5-isobutylhydantoin</text>
        <dbReference type="Rhea" id="RHEA:84231"/>
        <dbReference type="ChEBI" id="CHEBI:233609"/>
        <dbReference type="ChEBI" id="CHEBI:233610"/>
    </reaction>
</comment>
<evidence type="ECO:0000256" key="2">
    <source>
        <dbReference type="ARBA" id="ARBA00051635"/>
    </source>
</evidence>
<evidence type="ECO:0000256" key="5">
    <source>
        <dbReference type="ARBA" id="ARBA00093199"/>
    </source>
</evidence>
<dbReference type="Gene3D" id="3.40.50.12500">
    <property type="match status" value="1"/>
</dbReference>
<comment type="catalytic activity">
    <reaction evidence="2">
        <text>a D-5-monosubstituted hydantoin = a L-5-monosubstituted hydantoin</text>
        <dbReference type="Rhea" id="RHEA:46624"/>
        <dbReference type="ChEBI" id="CHEBI:86339"/>
        <dbReference type="ChEBI" id="CHEBI:86340"/>
        <dbReference type="EC" id="5.1.99.5"/>
    </reaction>
</comment>
<dbReference type="EC" id="5.1.99.5" evidence="3"/>
<accession>A0A1C1Z1P5</accession>
<dbReference type="AlphaFoldDB" id="A0A1C1Z1P5"/>
<dbReference type="InterPro" id="IPR053714">
    <property type="entry name" value="Iso_Racemase_Enz_sf"/>
</dbReference>
<reference evidence="7 8" key="1">
    <citation type="submission" date="2015-12" db="EMBL/GenBank/DDBJ databases">
        <authorList>
            <person name="Shamseldin A."/>
            <person name="Moawad H."/>
            <person name="Abd El-Rahim W.M."/>
            <person name="Sadowsky M.J."/>
        </authorList>
    </citation>
    <scope>NUCLEOTIDE SEQUENCE [LARGE SCALE GENOMIC DNA]</scope>
    <source>
        <strain evidence="7 8">JC234</strain>
    </source>
</reference>
<dbReference type="RefSeq" id="WP_066174669.1">
    <property type="nucleotide sequence ID" value="NZ_LQZT01000001.1"/>
</dbReference>
<dbReference type="FunFam" id="3.40.50.12500:FF:000001">
    <property type="entry name" value="Putative hydantoin racemase"/>
    <property type="match status" value="1"/>
</dbReference>
<evidence type="ECO:0000313" key="7">
    <source>
        <dbReference type="EMBL" id="OCW59607.1"/>
    </source>
</evidence>
<sequence>MRIHVINPNSTASMTAQIGRAATRAASAGTTIDLVTATGTPSSIEGYADEALAVPPMLAAIRAAEARGAMAHVIACFDDPGLSAAREVAATPVIGICQAALQVAVTLSSRFSIVTTLPRSVPIIEDLADAYGAGRRCRRVRAIDLPVLALEEDMDRSHALIAAEIHAARREEGAEAVVLGCAGMAELCERLTQETGVPVIDGVTAAVRQAEALIGMGYRTSKLGSYAWPNHKAGGFAPEAA</sequence>
<dbReference type="InterPro" id="IPR015942">
    <property type="entry name" value="Asp/Glu/hydantoin_racemase"/>
</dbReference>
<dbReference type="STRING" id="1480615.AWJ14_11435"/>
<evidence type="ECO:0000256" key="6">
    <source>
        <dbReference type="ARBA" id="ARBA00093234"/>
    </source>
</evidence>
<dbReference type="GO" id="GO:0036348">
    <property type="term" value="F:hydantoin racemase activity"/>
    <property type="evidence" value="ECO:0007669"/>
    <property type="project" value="UniProtKB-EC"/>
</dbReference>